<gene>
    <name evidence="1" type="ORF">CPY51_24070</name>
</gene>
<organism evidence="1 2">
    <name type="scientific">Rhizobium tubonense</name>
    <dbReference type="NCBI Taxonomy" id="484088"/>
    <lineage>
        <taxon>Bacteria</taxon>
        <taxon>Pseudomonadati</taxon>
        <taxon>Pseudomonadota</taxon>
        <taxon>Alphaproteobacteria</taxon>
        <taxon>Hyphomicrobiales</taxon>
        <taxon>Rhizobiaceae</taxon>
        <taxon>Rhizobium/Agrobacterium group</taxon>
        <taxon>Rhizobium</taxon>
    </lineage>
</organism>
<name>A0A2W4EDJ0_9HYPH</name>
<accession>A0A2W4EDJ0</accession>
<evidence type="ECO:0000313" key="2">
    <source>
        <dbReference type="Proteomes" id="UP000248925"/>
    </source>
</evidence>
<reference evidence="1 2" key="1">
    <citation type="journal article" date="2018" name="Sci. Rep.">
        <title>Rhizobium tumorigenes sp. nov., a novel plant tumorigenic bacterium isolated from cane gall tumors on thornless blackberry.</title>
        <authorList>
            <person name="Kuzmanovi N."/>
            <person name="Smalla K."/>
            <person name="Gronow S."/>
            <person name="PuBawska J."/>
        </authorList>
    </citation>
    <scope>NUCLEOTIDE SEQUENCE [LARGE SCALE GENOMIC DNA]</scope>
    <source>
        <strain evidence="1 2">CCBAU 85046</strain>
    </source>
</reference>
<evidence type="ECO:0000313" key="1">
    <source>
        <dbReference type="EMBL" id="PZM10043.1"/>
    </source>
</evidence>
<proteinExistence type="predicted"/>
<dbReference type="AlphaFoldDB" id="A0A2W4EDJ0"/>
<keyword evidence="2" id="KW-1185">Reference proteome</keyword>
<sequence>MNGRPVLRSTVGCASMMIALIAAIEPVQLHDLRKFANDYASLPGSLGGQPCISSGMSKHRQMQIATFVAAIEITCAVDAIR</sequence>
<comment type="caution">
    <text evidence="1">The sequence shown here is derived from an EMBL/GenBank/DDBJ whole genome shotgun (WGS) entry which is preliminary data.</text>
</comment>
<dbReference type="EMBL" id="PCDP01000054">
    <property type="protein sequence ID" value="PZM10043.1"/>
    <property type="molecule type" value="Genomic_DNA"/>
</dbReference>
<protein>
    <submittedName>
        <fullName evidence="1">Uncharacterized protein</fullName>
    </submittedName>
</protein>
<dbReference type="Proteomes" id="UP000248925">
    <property type="component" value="Unassembled WGS sequence"/>
</dbReference>